<keyword evidence="2" id="KW-1185">Reference proteome</keyword>
<gene>
    <name evidence="1" type="ORF">ABXL37_15500</name>
</gene>
<accession>A0ABV2C983</accession>
<evidence type="ECO:0000313" key="1">
    <source>
        <dbReference type="EMBL" id="MET1475662.1"/>
    </source>
</evidence>
<dbReference type="RefSeq" id="WP_209926012.1">
    <property type="nucleotide sequence ID" value="NZ_JBEWCH010000008.1"/>
</dbReference>
<proteinExistence type="predicted"/>
<name>A0ABV2C983_9BURK</name>
<organism evidence="1 2">
    <name type="scientific">Burkholderia sola</name>
    <dbReference type="NCBI Taxonomy" id="2843302"/>
    <lineage>
        <taxon>Bacteria</taxon>
        <taxon>Pseudomonadati</taxon>
        <taxon>Pseudomonadota</taxon>
        <taxon>Betaproteobacteria</taxon>
        <taxon>Burkholderiales</taxon>
        <taxon>Burkholderiaceae</taxon>
        <taxon>Burkholderia</taxon>
        <taxon>Burkholderia cepacia complex</taxon>
    </lineage>
</organism>
<comment type="caution">
    <text evidence="1">The sequence shown here is derived from an EMBL/GenBank/DDBJ whole genome shotgun (WGS) entry which is preliminary data.</text>
</comment>
<sequence>MTNSLENDILERYKNKTLLSLLVPRLGEAEAYEQADVIAAVIRLHNAGSLDFLSVPSFIGADEADHYEMFQFQQFFCQVLPELVADTKNVLDAVGSLMTIGGRDTSATIDFNGLRDWCSKNKREQEILDLVPNYPAHKLLFLTVALQAGALHSLPDFVSRSVDWLKHAEVDYRRASLIALSAIRLEVDLDLTISTLAALLEYVDYTEDDGLLAAALATTINLHSRAPGIAVETVVKIIDRTRVAGGKLAHSQAAQMIVQKCKNAHEGVQQALLVTCYAISPSDVESVGGLDFVAYTLTQRGKSEQAEGLVRHFIERGEGKISAAQFGSFFRQYTKNEKSGAMLLLAWLGSESYALRNAAQEVVGTMYNNESPIFDVDVSSQSSANAVYLARKVVGYLFIYPITAASLLMCILKTCDDDDAKEIAELLFDPLLLNFSGSIAEYLGQVKEQGKHPGLQHVSDALSKLEQYISALSKVGVVNELAPSERQRFIERHQRQQAMEAAYKAMEEKSIFRTLASRSVILHGRRTINYITDLSGNSRRSEIDMHTISHRSELPRMSIFDPTELEHQLFVFRTERRQ</sequence>
<protein>
    <submittedName>
        <fullName evidence="1">Uncharacterized protein</fullName>
    </submittedName>
</protein>
<evidence type="ECO:0000313" key="2">
    <source>
        <dbReference type="Proteomes" id="UP001548587"/>
    </source>
</evidence>
<dbReference type="EMBL" id="JBEWCH010000008">
    <property type="protein sequence ID" value="MET1475662.1"/>
    <property type="molecule type" value="Genomic_DNA"/>
</dbReference>
<reference evidence="1 2" key="1">
    <citation type="submission" date="2024-06" db="EMBL/GenBank/DDBJ databases">
        <title>Burkholderia sola in Mexico.</title>
        <authorList>
            <person name="Estrada P."/>
        </authorList>
    </citation>
    <scope>NUCLEOTIDE SEQUENCE [LARGE SCALE GENOMIC DNA]</scope>
    <source>
        <strain evidence="1 2">CpTa8-5</strain>
    </source>
</reference>
<dbReference type="Proteomes" id="UP001548587">
    <property type="component" value="Unassembled WGS sequence"/>
</dbReference>